<keyword evidence="3 5" id="KW-0288">FMN</keyword>
<name>A0A3E0WX19_9BACI</name>
<dbReference type="AlphaFoldDB" id="A0A3E0WX19"/>
<dbReference type="PANTHER" id="PTHR43425">
    <property type="entry name" value="OXYGEN-INSENSITIVE NADPH NITROREDUCTASE"/>
    <property type="match status" value="1"/>
</dbReference>
<protein>
    <submittedName>
        <fullName evidence="7">Nitroreductase A</fullName>
    </submittedName>
</protein>
<gene>
    <name evidence="7" type="ORF">CAI16_00130</name>
</gene>
<dbReference type="InterPro" id="IPR016446">
    <property type="entry name" value="Flavin_OxRdtase_Frp"/>
</dbReference>
<keyword evidence="5" id="KW-0521">NADP</keyword>
<evidence type="ECO:0000313" key="8">
    <source>
        <dbReference type="Proteomes" id="UP000256488"/>
    </source>
</evidence>
<proteinExistence type="inferred from homology"/>
<comment type="similarity">
    <text evidence="1 5">Belongs to the flavin oxidoreductase frp family.</text>
</comment>
<sequence length="263" mass="30351">MIKRIIGKRRIDLSHSAIQTIMNHRSIRKFKDKKLTEEQIQTIVEAAQMASTSSYVMAYTIIGVTDERIKEKLAAISGQSYVQNNGHLFVFCGDLHRTEQLGSQEDREQMQQSLASPEQFIVMTVDAALASQNAAIAAEDLGLGICYLGSLRNDVYQVSELLQLPERVVPLFGMAVGYPDHEPEQKPRLPIDVIYHENHYQPFEHQLPFIKDFDKQLHSYYEKRKQNNRNDNWSKQMIRKFSIPTRMDVGSFLHEKNINKQLD</sequence>
<dbReference type="PIRSF" id="PIRSF005426">
    <property type="entry name" value="Frp"/>
    <property type="match status" value="1"/>
</dbReference>
<dbReference type="NCBIfam" id="NF008033">
    <property type="entry name" value="PRK10765.1"/>
    <property type="match status" value="1"/>
</dbReference>
<dbReference type="SUPFAM" id="SSF55469">
    <property type="entry name" value="FMN-dependent nitroreductase-like"/>
    <property type="match status" value="1"/>
</dbReference>
<evidence type="ECO:0000313" key="7">
    <source>
        <dbReference type="EMBL" id="RFA37554.1"/>
    </source>
</evidence>
<dbReference type="EMBL" id="NFZX01000001">
    <property type="protein sequence ID" value="RFA37554.1"/>
    <property type="molecule type" value="Genomic_DNA"/>
</dbReference>
<evidence type="ECO:0000256" key="5">
    <source>
        <dbReference type="PIRNR" id="PIRNR005426"/>
    </source>
</evidence>
<evidence type="ECO:0000259" key="6">
    <source>
        <dbReference type="Pfam" id="PF00881"/>
    </source>
</evidence>
<dbReference type="Proteomes" id="UP000256488">
    <property type="component" value="Unassembled WGS sequence"/>
</dbReference>
<dbReference type="Gene3D" id="3.40.109.10">
    <property type="entry name" value="NADH Oxidase"/>
    <property type="match status" value="1"/>
</dbReference>
<dbReference type="PANTHER" id="PTHR43425:SF3">
    <property type="entry name" value="NADPH-DEPENDENT OXIDOREDUCTASE"/>
    <property type="match status" value="1"/>
</dbReference>
<evidence type="ECO:0000256" key="4">
    <source>
        <dbReference type="ARBA" id="ARBA00023002"/>
    </source>
</evidence>
<evidence type="ECO:0000256" key="3">
    <source>
        <dbReference type="ARBA" id="ARBA00022643"/>
    </source>
</evidence>
<reference evidence="7 8" key="1">
    <citation type="submission" date="2017-05" db="EMBL/GenBank/DDBJ databases">
        <title>Virgibacillus sp. AK90 isolated from a saltern of Kakinada, India.</title>
        <authorList>
            <person name="Gupta V."/>
            <person name="Sidhu C."/>
            <person name="Korpole S."/>
            <person name="Pinnaka A.K."/>
        </authorList>
    </citation>
    <scope>NUCLEOTIDE SEQUENCE [LARGE SCALE GENOMIC DNA]</scope>
    <source>
        <strain evidence="7 8">AK90</strain>
    </source>
</reference>
<dbReference type="InterPro" id="IPR029479">
    <property type="entry name" value="Nitroreductase"/>
</dbReference>
<evidence type="ECO:0000256" key="2">
    <source>
        <dbReference type="ARBA" id="ARBA00022630"/>
    </source>
</evidence>
<comment type="caution">
    <text evidence="7">The sequence shown here is derived from an EMBL/GenBank/DDBJ whole genome shotgun (WGS) entry which is preliminary data.</text>
</comment>
<evidence type="ECO:0000256" key="1">
    <source>
        <dbReference type="ARBA" id="ARBA00008366"/>
    </source>
</evidence>
<dbReference type="Pfam" id="PF00881">
    <property type="entry name" value="Nitroreductase"/>
    <property type="match status" value="1"/>
</dbReference>
<accession>A0A3E0WX19</accession>
<keyword evidence="2 5" id="KW-0285">Flavoprotein</keyword>
<organism evidence="7 8">
    <name type="scientific">Virgibacillus dokdonensis</name>
    <dbReference type="NCBI Taxonomy" id="302167"/>
    <lineage>
        <taxon>Bacteria</taxon>
        <taxon>Bacillati</taxon>
        <taxon>Bacillota</taxon>
        <taxon>Bacilli</taxon>
        <taxon>Bacillales</taxon>
        <taxon>Bacillaceae</taxon>
        <taxon>Virgibacillus</taxon>
    </lineage>
</organism>
<keyword evidence="4 5" id="KW-0560">Oxidoreductase</keyword>
<dbReference type="InterPro" id="IPR000415">
    <property type="entry name" value="Nitroreductase-like"/>
</dbReference>
<dbReference type="CDD" id="cd02146">
    <property type="entry name" value="NfsA-like"/>
    <property type="match status" value="1"/>
</dbReference>
<dbReference type="GO" id="GO:0016491">
    <property type="term" value="F:oxidoreductase activity"/>
    <property type="evidence" value="ECO:0007669"/>
    <property type="project" value="UniProtKB-UniRule"/>
</dbReference>
<feature type="domain" description="Nitroreductase" evidence="6">
    <location>
        <begin position="21"/>
        <end position="178"/>
    </location>
</feature>